<organism evidence="2 3">
    <name type="scientific">Parastrongyloides trichosuri</name>
    <name type="common">Possum-specific nematode worm</name>
    <dbReference type="NCBI Taxonomy" id="131310"/>
    <lineage>
        <taxon>Eukaryota</taxon>
        <taxon>Metazoa</taxon>
        <taxon>Ecdysozoa</taxon>
        <taxon>Nematoda</taxon>
        <taxon>Chromadorea</taxon>
        <taxon>Rhabditida</taxon>
        <taxon>Tylenchina</taxon>
        <taxon>Panagrolaimomorpha</taxon>
        <taxon>Strongyloidoidea</taxon>
        <taxon>Strongyloididae</taxon>
        <taxon>Parastrongyloides</taxon>
    </lineage>
</organism>
<evidence type="ECO:0000313" key="2">
    <source>
        <dbReference type="Proteomes" id="UP000038045"/>
    </source>
</evidence>
<dbReference type="STRING" id="131310.A0A0N4ZH54"/>
<keyword evidence="2" id="KW-1185">Reference proteome</keyword>
<sequence>MILDGYSIIYFFTIIILIIIGFFLIAIRQSTRAGNGILTKQIDTRIGIGCSKKFKESIKKKICDVEYFRNIYNPKFTDCTVISDHANKPYVYRLIAFDEIYHSIDRQLYCINPELVRLDNESTLSFLSRLQKVATPVLDRELIENLSVMHEWCRHWTNPNFGEEELNQLRGLLKEFVKWLNDNQKHLSEIRLISGSLDSSQSQYNFLKKLTRRRKGKHDGKSTAGSIHHDLMEAFSDNSRINGSGNVMNRRDIYSNNKEEIVRLISA</sequence>
<protein>
    <submittedName>
        <fullName evidence="3">Exported protein</fullName>
    </submittedName>
</protein>
<keyword evidence="1" id="KW-0812">Transmembrane</keyword>
<dbReference type="Proteomes" id="UP000038045">
    <property type="component" value="Unplaced"/>
</dbReference>
<name>A0A0N4ZH54_PARTI</name>
<feature type="transmembrane region" description="Helical" evidence="1">
    <location>
        <begin position="6"/>
        <end position="27"/>
    </location>
</feature>
<keyword evidence="1" id="KW-1133">Transmembrane helix</keyword>
<dbReference type="Pfam" id="PF07406">
    <property type="entry name" value="NICE-3"/>
    <property type="match status" value="1"/>
</dbReference>
<keyword evidence="1" id="KW-0472">Membrane</keyword>
<dbReference type="WBParaSite" id="PTRK_0000721800.1">
    <property type="protein sequence ID" value="PTRK_0000721800.1"/>
    <property type="gene ID" value="PTRK_0000721800"/>
</dbReference>
<evidence type="ECO:0000256" key="1">
    <source>
        <dbReference type="SAM" id="Phobius"/>
    </source>
</evidence>
<proteinExistence type="predicted"/>
<evidence type="ECO:0000313" key="3">
    <source>
        <dbReference type="WBParaSite" id="PTRK_0000721800.1"/>
    </source>
</evidence>
<dbReference type="AlphaFoldDB" id="A0A0N4ZH54"/>
<dbReference type="InterPro" id="IPR010876">
    <property type="entry name" value="C1orf43"/>
</dbReference>
<reference evidence="3" key="1">
    <citation type="submission" date="2017-02" db="UniProtKB">
        <authorList>
            <consortium name="WormBaseParasite"/>
        </authorList>
    </citation>
    <scope>IDENTIFICATION</scope>
</reference>
<accession>A0A0N4ZH54</accession>